<organism evidence="1 2">
    <name type="scientific">Gossypium stocksii</name>
    <dbReference type="NCBI Taxonomy" id="47602"/>
    <lineage>
        <taxon>Eukaryota</taxon>
        <taxon>Viridiplantae</taxon>
        <taxon>Streptophyta</taxon>
        <taxon>Embryophyta</taxon>
        <taxon>Tracheophyta</taxon>
        <taxon>Spermatophyta</taxon>
        <taxon>Magnoliopsida</taxon>
        <taxon>eudicotyledons</taxon>
        <taxon>Gunneridae</taxon>
        <taxon>Pentapetalae</taxon>
        <taxon>rosids</taxon>
        <taxon>malvids</taxon>
        <taxon>Malvales</taxon>
        <taxon>Malvaceae</taxon>
        <taxon>Malvoideae</taxon>
        <taxon>Gossypium</taxon>
    </lineage>
</organism>
<dbReference type="AlphaFoldDB" id="A0A9D3ULF8"/>
<accession>A0A9D3ULF8</accession>
<dbReference type="EMBL" id="JAIQCV010000011">
    <property type="protein sequence ID" value="KAH1047130.1"/>
    <property type="molecule type" value="Genomic_DNA"/>
</dbReference>
<dbReference type="Proteomes" id="UP000828251">
    <property type="component" value="Unassembled WGS sequence"/>
</dbReference>
<keyword evidence="2" id="KW-1185">Reference proteome</keyword>
<evidence type="ECO:0000313" key="2">
    <source>
        <dbReference type="Proteomes" id="UP000828251"/>
    </source>
</evidence>
<proteinExistence type="predicted"/>
<protein>
    <submittedName>
        <fullName evidence="1">Uncharacterized protein</fullName>
    </submittedName>
</protein>
<gene>
    <name evidence="1" type="ORF">J1N35_037914</name>
</gene>
<comment type="caution">
    <text evidence="1">The sequence shown here is derived from an EMBL/GenBank/DDBJ whole genome shotgun (WGS) entry which is preliminary data.</text>
</comment>
<name>A0A9D3ULF8_9ROSI</name>
<sequence length="99" mass="11651">MNDEPVTSLNYPCQTMKLKMQRLPRCHELTEKHYKCEFGILEGTHNLSEVFEPKYSGEKLSFYLPIYLFEVRFTLPLSDFIWDLLNHYGVAFEQLAGIS</sequence>
<reference evidence="1 2" key="1">
    <citation type="journal article" date="2021" name="Plant Biotechnol. J.">
        <title>Multi-omics assisted identification of the key and species-specific regulatory components of drought-tolerant mechanisms in Gossypium stocksii.</title>
        <authorList>
            <person name="Yu D."/>
            <person name="Ke L."/>
            <person name="Zhang D."/>
            <person name="Wu Y."/>
            <person name="Sun Y."/>
            <person name="Mei J."/>
            <person name="Sun J."/>
            <person name="Sun Y."/>
        </authorList>
    </citation>
    <scope>NUCLEOTIDE SEQUENCE [LARGE SCALE GENOMIC DNA]</scope>
    <source>
        <strain evidence="2">cv. E1</strain>
        <tissue evidence="1">Leaf</tissue>
    </source>
</reference>
<evidence type="ECO:0000313" key="1">
    <source>
        <dbReference type="EMBL" id="KAH1047130.1"/>
    </source>
</evidence>